<sequence>MINLVETPLPAEVSERAACEALALWRNTLRATRTRYHFCG</sequence>
<name>A0A378XEX0_9BURK</name>
<dbReference type="RefSeq" id="WP_255313345.1">
    <property type="nucleotide sequence ID" value="NZ_CP065725.1"/>
</dbReference>
<proteinExistence type="predicted"/>
<evidence type="ECO:0000313" key="2">
    <source>
        <dbReference type="Proteomes" id="UP000254603"/>
    </source>
</evidence>
<dbReference type="Proteomes" id="UP000254603">
    <property type="component" value="Unassembled WGS sequence"/>
</dbReference>
<organism evidence="1 2">
    <name type="scientific">Oligella ureolytica</name>
    <dbReference type="NCBI Taxonomy" id="90244"/>
    <lineage>
        <taxon>Bacteria</taxon>
        <taxon>Pseudomonadati</taxon>
        <taxon>Pseudomonadota</taxon>
        <taxon>Betaproteobacteria</taxon>
        <taxon>Burkholderiales</taxon>
        <taxon>Alcaligenaceae</taxon>
        <taxon>Oligella</taxon>
    </lineage>
</organism>
<accession>A0A378XEX0</accession>
<dbReference type="EMBL" id="UGSB01000001">
    <property type="protein sequence ID" value="SUA51550.1"/>
    <property type="molecule type" value="Genomic_DNA"/>
</dbReference>
<dbReference type="AlphaFoldDB" id="A0A378XEX0"/>
<gene>
    <name evidence="1" type="ORF">NCTC11997_00658</name>
</gene>
<reference evidence="1 2" key="1">
    <citation type="submission" date="2018-06" db="EMBL/GenBank/DDBJ databases">
        <authorList>
            <consortium name="Pathogen Informatics"/>
            <person name="Doyle S."/>
        </authorList>
    </citation>
    <scope>NUCLEOTIDE SEQUENCE [LARGE SCALE GENOMIC DNA]</scope>
    <source>
        <strain evidence="1 2">NCTC11997</strain>
    </source>
</reference>
<evidence type="ECO:0000313" key="1">
    <source>
        <dbReference type="EMBL" id="SUA51550.1"/>
    </source>
</evidence>
<protein>
    <submittedName>
        <fullName evidence="1">Uncharacterized protein</fullName>
    </submittedName>
</protein>